<name>A0AA40FVZ3_9HYME</name>
<proteinExistence type="predicted"/>
<organism evidence="1 2">
    <name type="scientific">Melipona bicolor</name>
    <dbReference type="NCBI Taxonomy" id="60889"/>
    <lineage>
        <taxon>Eukaryota</taxon>
        <taxon>Metazoa</taxon>
        <taxon>Ecdysozoa</taxon>
        <taxon>Arthropoda</taxon>
        <taxon>Hexapoda</taxon>
        <taxon>Insecta</taxon>
        <taxon>Pterygota</taxon>
        <taxon>Neoptera</taxon>
        <taxon>Endopterygota</taxon>
        <taxon>Hymenoptera</taxon>
        <taxon>Apocrita</taxon>
        <taxon>Aculeata</taxon>
        <taxon>Apoidea</taxon>
        <taxon>Anthophila</taxon>
        <taxon>Apidae</taxon>
        <taxon>Melipona</taxon>
    </lineage>
</organism>
<sequence>MNYNRVADGRNEKDINVADDAWFASSFGSSPEKTAKLATRTRTDDISSGSFGRTELMGQNIIRGCGSNLGRGARLTGSSGWTSVASASFTKFQKYLIFAARAINSQVDWAVLGREPGLAFDFNYEATRARASKNAESNVPLAVPPSLAKLRVVLRLRREIMVHELARL</sequence>
<comment type="caution">
    <text evidence="1">The sequence shown here is derived from an EMBL/GenBank/DDBJ whole genome shotgun (WGS) entry which is preliminary data.</text>
</comment>
<gene>
    <name evidence="1" type="ORF">K0M31_005542</name>
</gene>
<reference evidence="1" key="1">
    <citation type="submission" date="2021-10" db="EMBL/GenBank/DDBJ databases">
        <title>Melipona bicolor Genome sequencing and assembly.</title>
        <authorList>
            <person name="Araujo N.S."/>
            <person name="Arias M.C."/>
        </authorList>
    </citation>
    <scope>NUCLEOTIDE SEQUENCE</scope>
    <source>
        <strain evidence="1">USP_2M_L1-L4_2017</strain>
        <tissue evidence="1">Whole body</tissue>
    </source>
</reference>
<dbReference type="AlphaFoldDB" id="A0AA40FVZ3"/>
<dbReference type="EMBL" id="JAHYIQ010000015">
    <property type="protein sequence ID" value="KAK1126012.1"/>
    <property type="molecule type" value="Genomic_DNA"/>
</dbReference>
<evidence type="ECO:0000313" key="2">
    <source>
        <dbReference type="Proteomes" id="UP001177670"/>
    </source>
</evidence>
<accession>A0AA40FVZ3</accession>
<dbReference type="Proteomes" id="UP001177670">
    <property type="component" value="Unassembled WGS sequence"/>
</dbReference>
<evidence type="ECO:0000313" key="1">
    <source>
        <dbReference type="EMBL" id="KAK1126012.1"/>
    </source>
</evidence>
<keyword evidence="2" id="KW-1185">Reference proteome</keyword>
<protein>
    <submittedName>
        <fullName evidence="1">Uncharacterized protein</fullName>
    </submittedName>
</protein>